<evidence type="ECO:0000256" key="1">
    <source>
        <dbReference type="SAM" id="MobiDB-lite"/>
    </source>
</evidence>
<organism evidence="3 4">
    <name type="scientific">Equus asinus</name>
    <name type="common">Donkey</name>
    <name type="synonym">Equus africanus asinus</name>
    <dbReference type="NCBI Taxonomy" id="9793"/>
    <lineage>
        <taxon>Eukaryota</taxon>
        <taxon>Metazoa</taxon>
        <taxon>Chordata</taxon>
        <taxon>Craniata</taxon>
        <taxon>Vertebrata</taxon>
        <taxon>Euteleostomi</taxon>
        <taxon>Mammalia</taxon>
        <taxon>Eutheria</taxon>
        <taxon>Laurasiatheria</taxon>
        <taxon>Perissodactyla</taxon>
        <taxon>Equidae</taxon>
        <taxon>Equus</taxon>
    </lineage>
</organism>
<feature type="compositionally biased region" description="Basic and acidic residues" evidence="1">
    <location>
        <begin position="236"/>
        <end position="248"/>
    </location>
</feature>
<reference evidence="3" key="3">
    <citation type="submission" date="2025-09" db="UniProtKB">
        <authorList>
            <consortium name="Ensembl"/>
        </authorList>
    </citation>
    <scope>IDENTIFICATION</scope>
</reference>
<reference evidence="3" key="2">
    <citation type="submission" date="2025-08" db="UniProtKB">
        <authorList>
            <consortium name="Ensembl"/>
        </authorList>
    </citation>
    <scope>IDENTIFICATION</scope>
</reference>
<feature type="region of interest" description="Disordered" evidence="1">
    <location>
        <begin position="213"/>
        <end position="248"/>
    </location>
</feature>
<dbReference type="PANTHER" id="PTHR12298">
    <property type="entry name" value="PCDC2 PROGRAMMED CELL DEATH PROTEIN 2 -RELATED"/>
    <property type="match status" value="1"/>
</dbReference>
<evidence type="ECO:0000313" key="3">
    <source>
        <dbReference type="Ensembl" id="ENSEASP00005017586.2"/>
    </source>
</evidence>
<evidence type="ECO:0000313" key="4">
    <source>
        <dbReference type="Proteomes" id="UP000694387"/>
    </source>
</evidence>
<reference evidence="3 4" key="1">
    <citation type="journal article" date="2020" name="Nat. Commun.">
        <title>Donkey genomes provide new insights into domestication and selection for coat color.</title>
        <authorList>
            <person name="Wang"/>
            <person name="C."/>
            <person name="Li"/>
            <person name="H."/>
            <person name="Guo"/>
            <person name="Y."/>
            <person name="Huang"/>
            <person name="J."/>
            <person name="Sun"/>
            <person name="Y."/>
            <person name="Min"/>
            <person name="J."/>
            <person name="Wang"/>
            <person name="J."/>
            <person name="Fang"/>
            <person name="X."/>
            <person name="Zhao"/>
            <person name="Z."/>
            <person name="Wang"/>
            <person name="S."/>
            <person name="Zhang"/>
            <person name="Y."/>
            <person name="Liu"/>
            <person name="Q."/>
            <person name="Jiang"/>
            <person name="Q."/>
            <person name="Wang"/>
            <person name="X."/>
            <person name="Guo"/>
            <person name="Y."/>
            <person name="Yang"/>
            <person name="C."/>
            <person name="Wang"/>
            <person name="Y."/>
            <person name="Tian"/>
            <person name="F."/>
            <person name="Zhuang"/>
            <person name="G."/>
            <person name="Fan"/>
            <person name="Y."/>
            <person name="Gao"/>
            <person name="Q."/>
            <person name="Li"/>
            <person name="Y."/>
            <person name="Ju"/>
            <person name="Z."/>
            <person name="Li"/>
            <person name="J."/>
            <person name="Li"/>
            <person name="R."/>
            <person name="Hou"/>
            <person name="M."/>
            <person name="Yang"/>
            <person name="G."/>
            <person name="Liu"/>
            <person name="G."/>
            <person name="Liu"/>
            <person name="W."/>
            <person name="Guo"/>
            <person name="J."/>
            <person name="Pan"/>
            <person name="S."/>
            <person name="Fan"/>
            <person name="G."/>
            <person name="Zhang"/>
            <person name="W."/>
            <person name="Zhang"/>
            <person name="R."/>
            <person name="Yu"/>
            <person name="J."/>
            <person name="Zhang"/>
            <person name="X."/>
            <person name="Yin"/>
            <person name="Q."/>
            <person name="Ji"/>
            <person name="C."/>
            <person name="Jin"/>
            <person name="Y."/>
            <person name="Yue"/>
            <person name="G."/>
            <person name="Liu"/>
            <person name="M."/>
            <person name="Xu"/>
            <person name="J."/>
            <person name="Liu"/>
            <person name="S."/>
            <person name="Jordana"/>
            <person name="J."/>
            <person name="Noce"/>
            <person name="A."/>
            <person name="Amills"/>
            <person name="M."/>
            <person name="Wu"/>
            <person name="D.D."/>
            <person name="Li"/>
            <person name="S."/>
            <person name="Zhou"/>
            <person name="X. and Zhong"/>
            <person name="J."/>
        </authorList>
    </citation>
    <scope>NUCLEOTIDE SEQUENCE [LARGE SCALE GENOMIC DNA]</scope>
</reference>
<dbReference type="GO" id="GO:0005737">
    <property type="term" value="C:cytoplasm"/>
    <property type="evidence" value="ECO:0007669"/>
    <property type="project" value="InterPro"/>
</dbReference>
<evidence type="ECO:0000259" key="2">
    <source>
        <dbReference type="Pfam" id="PF04194"/>
    </source>
</evidence>
<protein>
    <recommendedName>
        <fullName evidence="2">Programmed cell death protein 2 C-terminal domain-containing protein</fullName>
    </recommendedName>
</protein>
<dbReference type="Pfam" id="PF04194">
    <property type="entry name" value="PDCD2_C"/>
    <property type="match status" value="1"/>
</dbReference>
<dbReference type="Ensembl" id="ENSEAST00005019099.2">
    <property type="protein sequence ID" value="ENSEASP00005017586.2"/>
    <property type="gene ID" value="ENSEASG00005012165.2"/>
</dbReference>
<keyword evidence="4" id="KW-1185">Reference proteome</keyword>
<dbReference type="InterPro" id="IPR007320">
    <property type="entry name" value="PDCD2_C"/>
</dbReference>
<name>A0A8C4LWX9_EQUAS</name>
<dbReference type="AlphaFoldDB" id="A0A8C4LWX9"/>
<feature type="domain" description="Programmed cell death protein 2 C-terminal" evidence="2">
    <location>
        <begin position="248"/>
        <end position="348"/>
    </location>
</feature>
<proteinExistence type="predicted"/>
<feature type="compositionally biased region" description="Acidic residues" evidence="1">
    <location>
        <begin position="213"/>
        <end position="223"/>
    </location>
</feature>
<sequence>MQCQNIRSGFNSVSFPLHSNTATYKPLCRHDPEKTLSWRFTSSPCKADGLKPLYRRMSWDWCLPVRRWATARARPGPAPAPCVSLGGRPGGVCAPPPPSPRLFLLCCQPPCCTRLRVFMSQLPRKNDFYPHEPLFEVLPQRQANPCLRLKPGAHLCSLWLFRLQSMLQLSPGTSLSWEHETLGWDCVDRAAPDRNFLSPEFEILIETEGEIMPEVLEKEDDSETPGRTGEAPEEELGSRAKHESREEKTFRKFKTKIVLEPEQSLRHGRGIAAIWISGENIPEEQEIPDWPCGAQRTFEFQVMSQLLSCAQAGRLGGSVVLGSQAGFACAENCRLGTGYTEDSVWKQEVTIHLQDNITKP</sequence>
<dbReference type="PANTHER" id="PTHR12298:SF4">
    <property type="entry name" value="PROGRAMMED CELL DEATH PROTEIN 2"/>
    <property type="match status" value="1"/>
</dbReference>
<accession>A0A8C4LWX9</accession>
<dbReference type="Proteomes" id="UP000694387">
    <property type="component" value="Chromosome 7"/>
</dbReference>
<dbReference type="GO" id="GO:0005634">
    <property type="term" value="C:nucleus"/>
    <property type="evidence" value="ECO:0007669"/>
    <property type="project" value="TreeGrafter"/>
</dbReference>
<dbReference type="GeneTree" id="ENSGT00980000199503"/>